<dbReference type="AlphaFoldDB" id="A0AAJ5BFA3"/>
<evidence type="ECO:0000313" key="2">
    <source>
        <dbReference type="EMBL" id="SER52623.1"/>
    </source>
</evidence>
<evidence type="ECO:0000256" key="1">
    <source>
        <dbReference type="SAM" id="SignalP"/>
    </source>
</evidence>
<dbReference type="Proteomes" id="UP000183496">
    <property type="component" value="Unassembled WGS sequence"/>
</dbReference>
<feature type="chain" id="PRO_5042550570" evidence="1">
    <location>
        <begin position="20"/>
        <end position="344"/>
    </location>
</feature>
<keyword evidence="3" id="KW-1185">Reference proteome</keyword>
<name>A0AAJ5BFA3_MYRPR</name>
<dbReference type="KEGG" id="mpw:MPR_2410"/>
<accession>A0AAJ5BFA3</accession>
<dbReference type="EMBL" id="FOFY01000018">
    <property type="protein sequence ID" value="SER52623.1"/>
    <property type="molecule type" value="Genomic_DNA"/>
</dbReference>
<reference evidence="2 3" key="1">
    <citation type="submission" date="2016-10" db="EMBL/GenBank/DDBJ databases">
        <authorList>
            <person name="Varghese N."/>
            <person name="Submissions S."/>
        </authorList>
    </citation>
    <scope>NUCLEOTIDE SEQUENCE [LARGE SCALE GENOMIC DNA]</scope>
    <source>
        <strain evidence="3">DSM 19823 / KCTC 23066 / CCTCC M 208030 / D25</strain>
    </source>
</reference>
<feature type="signal peptide" evidence="1">
    <location>
        <begin position="1"/>
        <end position="19"/>
    </location>
</feature>
<evidence type="ECO:0000313" key="3">
    <source>
        <dbReference type="Proteomes" id="UP000183496"/>
    </source>
</evidence>
<organism evidence="2 3">
    <name type="scientific">Myroides profundi</name>
    <dbReference type="NCBI Taxonomy" id="480520"/>
    <lineage>
        <taxon>Bacteria</taxon>
        <taxon>Pseudomonadati</taxon>
        <taxon>Bacteroidota</taxon>
        <taxon>Flavobacteriia</taxon>
        <taxon>Flavobacteriales</taxon>
        <taxon>Flavobacteriaceae</taxon>
        <taxon>Myroides</taxon>
    </lineage>
</organism>
<protein>
    <submittedName>
        <fullName evidence="2">Uncharacterized protein</fullName>
    </submittedName>
</protein>
<keyword evidence="1" id="KW-0732">Signal</keyword>
<gene>
    <name evidence="2" type="ORF">SAMN04488089_11818</name>
</gene>
<dbReference type="RefSeq" id="WP_041892878.1">
    <property type="nucleotide sequence ID" value="NZ_CP010817.1"/>
</dbReference>
<proteinExistence type="predicted"/>
<sequence>MIKKSIVLLLLMSFSVVLAQKDPCQIAVDKEFISKVKDHSSKDLIPYYSPKEKKWGYMNRVSQKKLTKPFMSNLEFFNPNFNTFHMHFSKQSISCKGEIKGSNNNYDTSEFGGISFFEPEVGLYVKSEDTLLVDEHVKGFKVDDKGELIGINPKYFDSQSKQTSLITIFSYHNQFYAVEKQLVGENQYYFTIINQNGESIDGFTQLTKYPEWLPMYSSQNDLWIETSKGDGKYQIRGLLSGKIMSQSSMKIIDQVNELAYGIVSLDGSKGVFDFLTMEWVIIPSKDNNFVNLYFSSLEEIDKIEKTEIVSVDQVKQNRDKVYIYILNEKNTFYDLDMKEYKPKK</sequence>
<comment type="caution">
    <text evidence="2">The sequence shown here is derived from an EMBL/GenBank/DDBJ whole genome shotgun (WGS) entry which is preliminary data.</text>
</comment>